<feature type="non-terminal residue" evidence="2">
    <location>
        <position position="119"/>
    </location>
</feature>
<feature type="transmembrane region" description="Helical" evidence="1">
    <location>
        <begin position="50"/>
        <end position="75"/>
    </location>
</feature>
<sequence length="119" mass="13278">VKAYAQLKMSGLYQSAYWVGQAAVDLPLYFIILVIMLGTLFLFNKGIHLYIGTFFTLAFCLIGFVPASVLLTYVVSFTYKQISDTRQWWSILFSLTGLVTITVIEMASVIGNDLISTVC</sequence>
<gene>
    <name evidence="2" type="ORF">GDO81_024715</name>
</gene>
<protein>
    <submittedName>
        <fullName evidence="2">Uncharacterized protein</fullName>
    </submittedName>
</protein>
<feature type="non-terminal residue" evidence="2">
    <location>
        <position position="1"/>
    </location>
</feature>
<feature type="transmembrane region" description="Helical" evidence="1">
    <location>
        <begin position="26"/>
        <end position="43"/>
    </location>
</feature>
<dbReference type="EMBL" id="WNYA01031485">
    <property type="protein sequence ID" value="KAG8537321.1"/>
    <property type="molecule type" value="Genomic_DNA"/>
</dbReference>
<keyword evidence="1" id="KW-0472">Membrane</keyword>
<dbReference type="Proteomes" id="UP000824782">
    <property type="component" value="Unassembled WGS sequence"/>
</dbReference>
<accession>A0AAV6YTK1</accession>
<evidence type="ECO:0000313" key="3">
    <source>
        <dbReference type="Proteomes" id="UP000824782"/>
    </source>
</evidence>
<evidence type="ECO:0000256" key="1">
    <source>
        <dbReference type="SAM" id="Phobius"/>
    </source>
</evidence>
<keyword evidence="3" id="KW-1185">Reference proteome</keyword>
<comment type="caution">
    <text evidence="2">The sequence shown here is derived from an EMBL/GenBank/DDBJ whole genome shotgun (WGS) entry which is preliminary data.</text>
</comment>
<organism evidence="2 3">
    <name type="scientific">Engystomops pustulosus</name>
    <name type="common">Tungara frog</name>
    <name type="synonym">Physalaemus pustulosus</name>
    <dbReference type="NCBI Taxonomy" id="76066"/>
    <lineage>
        <taxon>Eukaryota</taxon>
        <taxon>Metazoa</taxon>
        <taxon>Chordata</taxon>
        <taxon>Craniata</taxon>
        <taxon>Vertebrata</taxon>
        <taxon>Euteleostomi</taxon>
        <taxon>Amphibia</taxon>
        <taxon>Batrachia</taxon>
        <taxon>Anura</taxon>
        <taxon>Neobatrachia</taxon>
        <taxon>Hyloidea</taxon>
        <taxon>Leptodactylidae</taxon>
        <taxon>Leiuperinae</taxon>
        <taxon>Engystomops</taxon>
    </lineage>
</organism>
<proteinExistence type="predicted"/>
<keyword evidence="1" id="KW-0812">Transmembrane</keyword>
<evidence type="ECO:0000313" key="2">
    <source>
        <dbReference type="EMBL" id="KAG8537321.1"/>
    </source>
</evidence>
<feature type="transmembrane region" description="Helical" evidence="1">
    <location>
        <begin position="87"/>
        <end position="107"/>
    </location>
</feature>
<keyword evidence="1" id="KW-1133">Transmembrane helix</keyword>
<dbReference type="AlphaFoldDB" id="A0AAV6YTK1"/>
<name>A0AAV6YTK1_ENGPU</name>
<reference evidence="2" key="1">
    <citation type="thesis" date="2020" institute="ProQuest LLC" country="789 East Eisenhower Parkway, Ann Arbor, MI, USA">
        <title>Comparative Genomics and Chromosome Evolution.</title>
        <authorList>
            <person name="Mudd A.B."/>
        </authorList>
    </citation>
    <scope>NUCLEOTIDE SEQUENCE</scope>
    <source>
        <strain evidence="2">237g6f4</strain>
        <tissue evidence="2">Blood</tissue>
    </source>
</reference>